<name>A0A6A6CDS8_ZASCE</name>
<dbReference type="Pfam" id="PF00566">
    <property type="entry name" value="RabGAP-TBC"/>
    <property type="match status" value="1"/>
</dbReference>
<dbReference type="GO" id="GO:0031267">
    <property type="term" value="F:small GTPase binding"/>
    <property type="evidence" value="ECO:0007669"/>
    <property type="project" value="TreeGrafter"/>
</dbReference>
<protein>
    <recommendedName>
        <fullName evidence="2">Rab-GAP TBC domain-containing protein</fullName>
    </recommendedName>
</protein>
<dbReference type="InterPro" id="IPR000195">
    <property type="entry name" value="Rab-GAP-TBC_dom"/>
</dbReference>
<feature type="compositionally biased region" description="Low complexity" evidence="1">
    <location>
        <begin position="214"/>
        <end position="229"/>
    </location>
</feature>
<dbReference type="Proteomes" id="UP000799537">
    <property type="component" value="Unassembled WGS sequence"/>
</dbReference>
<dbReference type="OrthoDB" id="294251at2759"/>
<feature type="region of interest" description="Disordered" evidence="1">
    <location>
        <begin position="162"/>
        <end position="247"/>
    </location>
</feature>
<feature type="compositionally biased region" description="Polar residues" evidence="1">
    <location>
        <begin position="41"/>
        <end position="56"/>
    </location>
</feature>
<sequence>MSGDLSRRSSRAPLIQADDTNSLTSFPDPADSASPPLQPQANASEPLSNDDLTTIPDNAAPGASEPVLNGLLDSGPSMFDEQDGPPSHPQSLSAASTENLRRIIDHRGAVELVRHLSALLAERDAHVTALTRLAQEWKIPANRIAETANRVKQAERRRLSLAAAASEDLAPTNTSESSDSTMPEPVVDSSVGTIRGLTKLFGGNGKRKDSLKPTAASVRTASSSRSASVQPPPIRSRADRPKSIDVLSVNSNESAGWTSTLTGTIKGISGIGASARRDSRASREPREPVEMSTRHDKDQLPPTLSQPSSKDPQESEWNKFLVRLMKSREQAGEEAKSGELVGASRWGHEGNSGKQKLEMLTRLVVGGIPMRLRHPIWMELSDTYSIMQPDAYKHYLTMNDNPDPEEIDAILKDVPRTLTSKYDYYAEKGYDRLKKVLIAFVNKYPGLGYTQGLNMIAGYLLLAIPDESDAFWVLCNMVDHFFPLDYFSKETALSAPISDNIVLRQYVRELLPKLSEHLIALDISPQHTVPLSWFLTAFASVLPESILLRIWDVWLCLPHQKTFLFNVALTLLQQHAKELLECETQGEYFAYMTSKIGVAEEEARIGEFLRQAFLLRRRLEGVEVRRAVEMKRLRKSASMDALYDGEDAGRREGEGEGED</sequence>
<dbReference type="SMART" id="SM00164">
    <property type="entry name" value="TBC"/>
    <property type="match status" value="1"/>
</dbReference>
<organism evidence="3 4">
    <name type="scientific">Zasmidium cellare ATCC 36951</name>
    <dbReference type="NCBI Taxonomy" id="1080233"/>
    <lineage>
        <taxon>Eukaryota</taxon>
        <taxon>Fungi</taxon>
        <taxon>Dikarya</taxon>
        <taxon>Ascomycota</taxon>
        <taxon>Pezizomycotina</taxon>
        <taxon>Dothideomycetes</taxon>
        <taxon>Dothideomycetidae</taxon>
        <taxon>Mycosphaerellales</taxon>
        <taxon>Mycosphaerellaceae</taxon>
        <taxon>Zasmidium</taxon>
    </lineage>
</organism>
<reference evidence="3" key="1">
    <citation type="journal article" date="2020" name="Stud. Mycol.">
        <title>101 Dothideomycetes genomes: a test case for predicting lifestyles and emergence of pathogens.</title>
        <authorList>
            <person name="Haridas S."/>
            <person name="Albert R."/>
            <person name="Binder M."/>
            <person name="Bloem J."/>
            <person name="Labutti K."/>
            <person name="Salamov A."/>
            <person name="Andreopoulos B."/>
            <person name="Baker S."/>
            <person name="Barry K."/>
            <person name="Bills G."/>
            <person name="Bluhm B."/>
            <person name="Cannon C."/>
            <person name="Castanera R."/>
            <person name="Culley D."/>
            <person name="Daum C."/>
            <person name="Ezra D."/>
            <person name="Gonzalez J."/>
            <person name="Henrissat B."/>
            <person name="Kuo A."/>
            <person name="Liang C."/>
            <person name="Lipzen A."/>
            <person name="Lutzoni F."/>
            <person name="Magnuson J."/>
            <person name="Mondo S."/>
            <person name="Nolan M."/>
            <person name="Ohm R."/>
            <person name="Pangilinan J."/>
            <person name="Park H.-J."/>
            <person name="Ramirez L."/>
            <person name="Alfaro M."/>
            <person name="Sun H."/>
            <person name="Tritt A."/>
            <person name="Yoshinaga Y."/>
            <person name="Zwiers L.-H."/>
            <person name="Turgeon B."/>
            <person name="Goodwin S."/>
            <person name="Spatafora J."/>
            <person name="Crous P."/>
            <person name="Grigoriev I."/>
        </authorList>
    </citation>
    <scope>NUCLEOTIDE SEQUENCE</scope>
    <source>
        <strain evidence="3">ATCC 36951</strain>
    </source>
</reference>
<dbReference type="SUPFAM" id="SSF47923">
    <property type="entry name" value="Ypt/Rab-GAP domain of gyp1p"/>
    <property type="match status" value="2"/>
</dbReference>
<dbReference type="Gene3D" id="1.10.472.80">
    <property type="entry name" value="Ypt/Rab-GAP domain of gyp1p, domain 3"/>
    <property type="match status" value="1"/>
</dbReference>
<feature type="region of interest" description="Disordered" evidence="1">
    <location>
        <begin position="270"/>
        <end position="315"/>
    </location>
</feature>
<dbReference type="PANTHER" id="PTHR47219:SF20">
    <property type="entry name" value="TBC1 DOMAIN FAMILY MEMBER 2B"/>
    <property type="match status" value="1"/>
</dbReference>
<dbReference type="InterPro" id="IPR035969">
    <property type="entry name" value="Rab-GAP_TBC_sf"/>
</dbReference>
<dbReference type="Gene3D" id="1.10.8.270">
    <property type="entry name" value="putative rabgap domain of human tbc1 domain family member 14 like domains"/>
    <property type="match status" value="1"/>
</dbReference>
<dbReference type="InterPro" id="IPR050302">
    <property type="entry name" value="Rab_GAP_TBC_domain"/>
</dbReference>
<accession>A0A6A6CDS8</accession>
<dbReference type="AlphaFoldDB" id="A0A6A6CDS8"/>
<feature type="compositionally biased region" description="Basic and acidic residues" evidence="1">
    <location>
        <begin position="275"/>
        <end position="299"/>
    </location>
</feature>
<gene>
    <name evidence="3" type="ORF">M409DRAFT_67588</name>
</gene>
<feature type="compositionally biased region" description="Polar residues" evidence="1">
    <location>
        <begin position="171"/>
        <end position="181"/>
    </location>
</feature>
<evidence type="ECO:0000256" key="1">
    <source>
        <dbReference type="SAM" id="MobiDB-lite"/>
    </source>
</evidence>
<dbReference type="GeneID" id="54570742"/>
<proteinExistence type="predicted"/>
<evidence type="ECO:0000313" key="3">
    <source>
        <dbReference type="EMBL" id="KAF2164873.1"/>
    </source>
</evidence>
<dbReference type="RefSeq" id="XP_033665762.1">
    <property type="nucleotide sequence ID" value="XM_033817470.1"/>
</dbReference>
<dbReference type="PANTHER" id="PTHR47219">
    <property type="entry name" value="RAB GTPASE-ACTIVATING PROTEIN 1-LIKE"/>
    <property type="match status" value="1"/>
</dbReference>
<dbReference type="PROSITE" id="PS50086">
    <property type="entry name" value="TBC_RABGAP"/>
    <property type="match status" value="1"/>
</dbReference>
<feature type="domain" description="Rab-GAP TBC" evidence="2">
    <location>
        <begin position="367"/>
        <end position="558"/>
    </location>
</feature>
<evidence type="ECO:0000313" key="4">
    <source>
        <dbReference type="Proteomes" id="UP000799537"/>
    </source>
</evidence>
<dbReference type="EMBL" id="ML993602">
    <property type="protein sequence ID" value="KAF2164873.1"/>
    <property type="molecule type" value="Genomic_DNA"/>
</dbReference>
<keyword evidence="4" id="KW-1185">Reference proteome</keyword>
<feature type="region of interest" description="Disordered" evidence="1">
    <location>
        <begin position="1"/>
        <end position="96"/>
    </location>
</feature>
<evidence type="ECO:0000259" key="2">
    <source>
        <dbReference type="PROSITE" id="PS50086"/>
    </source>
</evidence>
<dbReference type="GO" id="GO:0005096">
    <property type="term" value="F:GTPase activator activity"/>
    <property type="evidence" value="ECO:0007669"/>
    <property type="project" value="TreeGrafter"/>
</dbReference>